<evidence type="ECO:0000313" key="2">
    <source>
        <dbReference type="Proteomes" id="UP000297475"/>
    </source>
</evidence>
<dbReference type="RefSeq" id="WP_135483877.1">
    <property type="nucleotide sequence ID" value="NZ_SRMF01000005.1"/>
</dbReference>
<comment type="caution">
    <text evidence="1">The sequence shown here is derived from an EMBL/GenBank/DDBJ whole genome shotgun (WGS) entry which is preliminary data.</text>
</comment>
<gene>
    <name evidence="1" type="ORF">E4656_13830</name>
</gene>
<name>A0A4Z0WD76_9GAMM</name>
<dbReference type="AlphaFoldDB" id="A0A4Z0WD76"/>
<accession>A0A4Z0WD76</accession>
<dbReference type="OrthoDB" id="6175927at2"/>
<keyword evidence="2" id="KW-1185">Reference proteome</keyword>
<dbReference type="EMBL" id="SRMF01000005">
    <property type="protein sequence ID" value="TGG92544.1"/>
    <property type="molecule type" value="Genomic_DNA"/>
</dbReference>
<organism evidence="1 2">
    <name type="scientific">Natronospirillum operosum</name>
    <dbReference type="NCBI Taxonomy" id="2759953"/>
    <lineage>
        <taxon>Bacteria</taxon>
        <taxon>Pseudomonadati</taxon>
        <taxon>Pseudomonadota</taxon>
        <taxon>Gammaproteobacteria</taxon>
        <taxon>Oceanospirillales</taxon>
        <taxon>Natronospirillaceae</taxon>
        <taxon>Natronospirillum</taxon>
    </lineage>
</organism>
<evidence type="ECO:0000313" key="1">
    <source>
        <dbReference type="EMBL" id="TGG92544.1"/>
    </source>
</evidence>
<dbReference type="Proteomes" id="UP000297475">
    <property type="component" value="Unassembled WGS sequence"/>
</dbReference>
<proteinExistence type="predicted"/>
<protein>
    <submittedName>
        <fullName evidence="1">Uncharacterized protein</fullName>
    </submittedName>
</protein>
<sequence>MYQIPNQLNTRADHDRVHNLAKAGACRCDQALGHFKGLLNGHYQMQFDRVLGESEPADGDEPDYRVLTAEDESTGESVREQYKRVERTESRMTRLGYTVAELTDIITELEEIDNG</sequence>
<reference evidence="1 2" key="1">
    <citation type="submission" date="2019-04" db="EMBL/GenBank/DDBJ databases">
        <title>Natronospirillum operosus gen. nov., sp. nov., a haloalkaliphilic satellite isolated from decaying biomass of laboratory culture of cyanobacterium Geitlerinema sp. and proposal of Natronospirillaceae fam. nov. and Saccharospirillaceae fam. nov.</title>
        <authorList>
            <person name="Kevbrin V."/>
            <person name="Boltyanskaya Y."/>
            <person name="Koziaeva V."/>
            <person name="Grouzdev D.S."/>
            <person name="Park M."/>
            <person name="Cho J."/>
        </authorList>
    </citation>
    <scope>NUCLEOTIDE SEQUENCE [LARGE SCALE GENOMIC DNA]</scope>
    <source>
        <strain evidence="1 2">G-116</strain>
    </source>
</reference>